<gene>
    <name evidence="1" type="ORF">AFUS01_LOCUS8633</name>
</gene>
<reference evidence="1" key="1">
    <citation type="submission" date="2021-06" db="EMBL/GenBank/DDBJ databases">
        <authorList>
            <person name="Hodson N. C."/>
            <person name="Mongue J. A."/>
            <person name="Jaron S. K."/>
        </authorList>
    </citation>
    <scope>NUCLEOTIDE SEQUENCE</scope>
</reference>
<organism evidence="1 2">
    <name type="scientific">Allacma fusca</name>
    <dbReference type="NCBI Taxonomy" id="39272"/>
    <lineage>
        <taxon>Eukaryota</taxon>
        <taxon>Metazoa</taxon>
        <taxon>Ecdysozoa</taxon>
        <taxon>Arthropoda</taxon>
        <taxon>Hexapoda</taxon>
        <taxon>Collembola</taxon>
        <taxon>Symphypleona</taxon>
        <taxon>Sminthuridae</taxon>
        <taxon>Allacma</taxon>
    </lineage>
</organism>
<protein>
    <submittedName>
        <fullName evidence="1">Uncharacterized protein</fullName>
    </submittedName>
</protein>
<evidence type="ECO:0000313" key="1">
    <source>
        <dbReference type="EMBL" id="CAG7719300.1"/>
    </source>
</evidence>
<sequence length="35" mass="3631">MIGSGIFVSPGGILRNTGQNVWLSLLIWAGCGILS</sequence>
<dbReference type="Proteomes" id="UP000708208">
    <property type="component" value="Unassembled WGS sequence"/>
</dbReference>
<dbReference type="AlphaFoldDB" id="A0A8J2JKW9"/>
<feature type="non-terminal residue" evidence="1">
    <location>
        <position position="35"/>
    </location>
</feature>
<comment type="caution">
    <text evidence="1">The sequence shown here is derived from an EMBL/GenBank/DDBJ whole genome shotgun (WGS) entry which is preliminary data.</text>
</comment>
<proteinExistence type="predicted"/>
<accession>A0A8J2JKW9</accession>
<keyword evidence="2" id="KW-1185">Reference proteome</keyword>
<evidence type="ECO:0000313" key="2">
    <source>
        <dbReference type="Proteomes" id="UP000708208"/>
    </source>
</evidence>
<dbReference type="OrthoDB" id="5982228at2759"/>
<name>A0A8J2JKW9_9HEXA</name>
<dbReference type="EMBL" id="CAJVCH010060268">
    <property type="protein sequence ID" value="CAG7719300.1"/>
    <property type="molecule type" value="Genomic_DNA"/>
</dbReference>